<proteinExistence type="predicted"/>
<comment type="caution">
    <text evidence="2">The sequence shown here is derived from an EMBL/GenBank/DDBJ whole genome shotgun (WGS) entry which is preliminary data.</text>
</comment>
<feature type="region of interest" description="Disordered" evidence="1">
    <location>
        <begin position="444"/>
        <end position="471"/>
    </location>
</feature>
<gene>
    <name evidence="2" type="ORF">RFI_12527</name>
</gene>
<reference evidence="2 3" key="1">
    <citation type="journal article" date="2013" name="Curr. Biol.">
        <title>The Genome of the Foraminiferan Reticulomyxa filosa.</title>
        <authorList>
            <person name="Glockner G."/>
            <person name="Hulsmann N."/>
            <person name="Schleicher M."/>
            <person name="Noegel A.A."/>
            <person name="Eichinger L."/>
            <person name="Gallinger C."/>
            <person name="Pawlowski J."/>
            <person name="Sierra R."/>
            <person name="Euteneuer U."/>
            <person name="Pillet L."/>
            <person name="Moustafa A."/>
            <person name="Platzer M."/>
            <person name="Groth M."/>
            <person name="Szafranski K."/>
            <person name="Schliwa M."/>
        </authorList>
    </citation>
    <scope>NUCLEOTIDE SEQUENCE [LARGE SCALE GENOMIC DNA]</scope>
</reference>
<evidence type="ECO:0000313" key="2">
    <source>
        <dbReference type="EMBL" id="ETO24629.1"/>
    </source>
</evidence>
<organism evidence="2 3">
    <name type="scientific">Reticulomyxa filosa</name>
    <dbReference type="NCBI Taxonomy" id="46433"/>
    <lineage>
        <taxon>Eukaryota</taxon>
        <taxon>Sar</taxon>
        <taxon>Rhizaria</taxon>
        <taxon>Retaria</taxon>
        <taxon>Foraminifera</taxon>
        <taxon>Monothalamids</taxon>
        <taxon>Reticulomyxidae</taxon>
        <taxon>Reticulomyxa</taxon>
    </lineage>
</organism>
<name>X6NFU3_RETFI</name>
<keyword evidence="3" id="KW-1185">Reference proteome</keyword>
<feature type="compositionally biased region" description="Acidic residues" evidence="1">
    <location>
        <begin position="89"/>
        <end position="107"/>
    </location>
</feature>
<accession>X6NFU3</accession>
<feature type="region of interest" description="Disordered" evidence="1">
    <location>
        <begin position="42"/>
        <end position="131"/>
    </location>
</feature>
<evidence type="ECO:0000256" key="1">
    <source>
        <dbReference type="SAM" id="MobiDB-lite"/>
    </source>
</evidence>
<dbReference type="Proteomes" id="UP000023152">
    <property type="component" value="Unassembled WGS sequence"/>
</dbReference>
<evidence type="ECO:0000313" key="3">
    <source>
        <dbReference type="Proteomes" id="UP000023152"/>
    </source>
</evidence>
<dbReference type="PANTHER" id="PTHR36911">
    <property type="entry name" value="LIM ZINC-BINDING DOMAIN-CONTAINING PROTEIN-RELATED"/>
    <property type="match status" value="1"/>
</dbReference>
<protein>
    <submittedName>
        <fullName evidence="2">Uncharacterized protein</fullName>
    </submittedName>
</protein>
<dbReference type="AlphaFoldDB" id="X6NFU3"/>
<feature type="compositionally biased region" description="Low complexity" evidence="1">
    <location>
        <begin position="444"/>
        <end position="466"/>
    </location>
</feature>
<feature type="non-terminal residue" evidence="2">
    <location>
        <position position="489"/>
    </location>
</feature>
<dbReference type="EMBL" id="ASPP01009094">
    <property type="protein sequence ID" value="ETO24629.1"/>
    <property type="molecule type" value="Genomic_DNA"/>
</dbReference>
<feature type="compositionally biased region" description="Low complexity" evidence="1">
    <location>
        <begin position="108"/>
        <end position="125"/>
    </location>
</feature>
<sequence>MLEGRRCSQAQLDTWKHEIETCNERQKLERKHRTTRLKRKLAECRSNDDSDGSTEPACKRPRNITVYRQLVKRSQMQSKKKHCRNSNNGDDDENNNDSDSDDNDDNDNNNTNNDNNTNNNNNNNNDKGREKDLNLLSDDTLRKIEIIRHNQRKSHKEMCREMSRESFVAFRKQMPHALAAPSKSWFVRCIDKFDAMVDDMLKNPASAKSTAEPKTILEQFEQALSLLRPMKPNLYEKLFAVLFKFAQFLKQHPHHITWKHSRMQLLFDSAYRKQQAMRQSFSSISIFDFSPFQPPILPPVFVFANTDSNSINCVEKDPYDGQSDDTYTKSITTTTTTTANNNNSNNCLDNRRYVRNNYYYPKSRLPYSKIPTLLNFNDLPLDIQLLRMRKEPRRVDLSKLIKKVVAINDSEALAILSKYIEFHDPHQCLHKQNATNIDLNLCSSSSSNSNSSSNSQSQHQQQQQQQEDATAIVVDANVERKEDTLNNSK</sequence>